<dbReference type="GO" id="GO:0004386">
    <property type="term" value="F:helicase activity"/>
    <property type="evidence" value="ECO:0007669"/>
    <property type="project" value="UniProtKB-KW"/>
</dbReference>
<dbReference type="GO" id="GO:0016887">
    <property type="term" value="F:ATP hydrolysis activity"/>
    <property type="evidence" value="ECO:0007669"/>
    <property type="project" value="InterPro"/>
</dbReference>
<evidence type="ECO:0000256" key="1">
    <source>
        <dbReference type="ARBA" id="ARBA00004123"/>
    </source>
</evidence>
<evidence type="ECO:0000256" key="6">
    <source>
        <dbReference type="ARBA" id="ARBA00023125"/>
    </source>
</evidence>
<dbReference type="GO" id="GO:0003677">
    <property type="term" value="F:DNA binding"/>
    <property type="evidence" value="ECO:0007669"/>
    <property type="project" value="UniProtKB-KW"/>
</dbReference>
<keyword evidence="3" id="KW-0547">Nucleotide-binding</keyword>
<keyword evidence="4 9" id="KW-0378">Hydrolase</keyword>
<dbReference type="PANTHER" id="PTHR45797">
    <property type="entry name" value="RAD54-LIKE"/>
    <property type="match status" value="1"/>
</dbReference>
<name>A0A0A9XT94_LYGHE</name>
<evidence type="ECO:0000256" key="4">
    <source>
        <dbReference type="ARBA" id="ARBA00022806"/>
    </source>
</evidence>
<dbReference type="EMBL" id="GBHO01020713">
    <property type="protein sequence ID" value="JAG22891.1"/>
    <property type="molecule type" value="Transcribed_RNA"/>
</dbReference>
<protein>
    <submittedName>
        <fullName evidence="9">Helicase ARIP4</fullName>
    </submittedName>
</protein>
<keyword evidence="6" id="KW-0238">DNA-binding</keyword>
<keyword evidence="4 9" id="KW-0347">Helicase</keyword>
<feature type="region of interest" description="Disordered" evidence="8">
    <location>
        <begin position="88"/>
        <end position="127"/>
    </location>
</feature>
<keyword evidence="5" id="KW-0067">ATP-binding</keyword>
<reference evidence="10" key="3">
    <citation type="journal article" date="2016" name="Gigascience">
        <title>De novo construction of an expanded transcriptome assembly for the western tarnished plant bug, Lygus hesperus.</title>
        <authorList>
            <person name="Tassone E.E."/>
            <person name="Geib S.M."/>
            <person name="Hall B."/>
            <person name="Fabrick J.A."/>
            <person name="Brent C.S."/>
            <person name="Hull J.J."/>
        </authorList>
    </citation>
    <scope>NUCLEOTIDE SEQUENCE</scope>
</reference>
<accession>A0A0A9XT94</accession>
<evidence type="ECO:0000256" key="5">
    <source>
        <dbReference type="ARBA" id="ARBA00022840"/>
    </source>
</evidence>
<dbReference type="InterPro" id="IPR027417">
    <property type="entry name" value="P-loop_NTPase"/>
</dbReference>
<evidence type="ECO:0000256" key="7">
    <source>
        <dbReference type="ARBA" id="ARBA00023242"/>
    </source>
</evidence>
<dbReference type="AlphaFoldDB" id="A0A0A9XT94"/>
<evidence type="ECO:0000313" key="10">
    <source>
        <dbReference type="EMBL" id="JAQ15469.1"/>
    </source>
</evidence>
<evidence type="ECO:0000256" key="2">
    <source>
        <dbReference type="ARBA" id="ARBA00007025"/>
    </source>
</evidence>
<dbReference type="Gene3D" id="3.40.50.300">
    <property type="entry name" value="P-loop containing nucleotide triphosphate hydrolases"/>
    <property type="match status" value="1"/>
</dbReference>
<keyword evidence="7" id="KW-0539">Nucleus</keyword>
<evidence type="ECO:0000256" key="3">
    <source>
        <dbReference type="ARBA" id="ARBA00022741"/>
    </source>
</evidence>
<evidence type="ECO:0000256" key="8">
    <source>
        <dbReference type="SAM" id="MobiDB-lite"/>
    </source>
</evidence>
<evidence type="ECO:0000313" key="9">
    <source>
        <dbReference type="EMBL" id="JAG22891.1"/>
    </source>
</evidence>
<dbReference type="GO" id="GO:0005524">
    <property type="term" value="F:ATP binding"/>
    <property type="evidence" value="ECO:0007669"/>
    <property type="project" value="UniProtKB-KW"/>
</dbReference>
<reference evidence="9" key="2">
    <citation type="submission" date="2014-07" db="EMBL/GenBank/DDBJ databases">
        <authorList>
            <person name="Hull J."/>
        </authorList>
    </citation>
    <scope>NUCLEOTIDE SEQUENCE</scope>
</reference>
<dbReference type="InterPro" id="IPR044574">
    <property type="entry name" value="ARIP4-like"/>
</dbReference>
<proteinExistence type="inferred from homology"/>
<organism evidence="9">
    <name type="scientific">Lygus hesperus</name>
    <name type="common">Western plant bug</name>
    <dbReference type="NCBI Taxonomy" id="30085"/>
    <lineage>
        <taxon>Eukaryota</taxon>
        <taxon>Metazoa</taxon>
        <taxon>Ecdysozoa</taxon>
        <taxon>Arthropoda</taxon>
        <taxon>Hexapoda</taxon>
        <taxon>Insecta</taxon>
        <taxon>Pterygota</taxon>
        <taxon>Neoptera</taxon>
        <taxon>Paraneoptera</taxon>
        <taxon>Hemiptera</taxon>
        <taxon>Heteroptera</taxon>
        <taxon>Panheteroptera</taxon>
        <taxon>Cimicomorpha</taxon>
        <taxon>Miridae</taxon>
        <taxon>Mirini</taxon>
        <taxon>Lygus</taxon>
    </lineage>
</organism>
<sequence length="140" mass="16029">MARKKTFTLIAEVRHFVQRMDSTPLRQELPPLHEYIIVVPLSQHQKELYMKFLHIIQRHGGEGFQFLPAVSMAGKIAAHPQLVYKYSNHYHRRNNGSKNSNGVHGSHSKDMADPSSPLDEDEDEATQLSHLSFSALPRFI</sequence>
<dbReference type="EMBL" id="GDHC01003160">
    <property type="protein sequence ID" value="JAQ15469.1"/>
    <property type="molecule type" value="Transcribed_RNA"/>
</dbReference>
<gene>
    <name evidence="9" type="primary">rad54l2_4</name>
    <name evidence="9" type="ORF">CM83_25847</name>
    <name evidence="10" type="ORF">g.15064</name>
</gene>
<dbReference type="GO" id="GO:0005634">
    <property type="term" value="C:nucleus"/>
    <property type="evidence" value="ECO:0007669"/>
    <property type="project" value="UniProtKB-SubCell"/>
</dbReference>
<dbReference type="Gene3D" id="1.20.120.850">
    <property type="entry name" value="SWI2/SNF2 ATPases, N-terminal domain"/>
    <property type="match status" value="1"/>
</dbReference>
<comment type="subcellular location">
    <subcellularLocation>
        <location evidence="1">Nucleus</location>
    </subcellularLocation>
</comment>
<comment type="similarity">
    <text evidence="2">Belongs to the SNF2/RAD54 helicase family.</text>
</comment>
<reference evidence="9" key="1">
    <citation type="journal article" date="2014" name="PLoS ONE">
        <title>Transcriptome-Based Identification of ABC Transporters in the Western Tarnished Plant Bug Lygus hesperus.</title>
        <authorList>
            <person name="Hull J.J."/>
            <person name="Chaney K."/>
            <person name="Geib S.M."/>
            <person name="Fabrick J.A."/>
            <person name="Brent C.S."/>
            <person name="Walsh D."/>
            <person name="Lavine L.C."/>
        </authorList>
    </citation>
    <scope>NUCLEOTIDE SEQUENCE</scope>
</reference>
<dbReference type="PANTHER" id="PTHR45797:SF1">
    <property type="entry name" value="HELICASE ARIP4"/>
    <property type="match status" value="1"/>
</dbReference>